<organism evidence="7 8">
    <name type="scientific">Ferrimonas pelagia</name>
    <dbReference type="NCBI Taxonomy" id="1177826"/>
    <lineage>
        <taxon>Bacteria</taxon>
        <taxon>Pseudomonadati</taxon>
        <taxon>Pseudomonadota</taxon>
        <taxon>Gammaproteobacteria</taxon>
        <taxon>Alteromonadales</taxon>
        <taxon>Ferrimonadaceae</taxon>
        <taxon>Ferrimonas</taxon>
    </lineage>
</organism>
<dbReference type="Proteomes" id="UP001499988">
    <property type="component" value="Unassembled WGS sequence"/>
</dbReference>
<evidence type="ECO:0000256" key="5">
    <source>
        <dbReference type="SAM" id="Phobius"/>
    </source>
</evidence>
<feature type="domain" description="Amino acid permease/ SLC12A" evidence="6">
    <location>
        <begin position="19"/>
        <end position="395"/>
    </location>
</feature>
<feature type="transmembrane region" description="Helical" evidence="5">
    <location>
        <begin position="426"/>
        <end position="446"/>
    </location>
</feature>
<comment type="subcellular location">
    <subcellularLocation>
        <location evidence="1">Membrane</location>
        <topology evidence="1">Multi-pass membrane protein</topology>
    </subcellularLocation>
</comment>
<feature type="transmembrane region" description="Helical" evidence="5">
    <location>
        <begin position="242"/>
        <end position="262"/>
    </location>
</feature>
<feature type="transmembrane region" description="Helical" evidence="5">
    <location>
        <begin position="20"/>
        <end position="41"/>
    </location>
</feature>
<evidence type="ECO:0000313" key="8">
    <source>
        <dbReference type="Proteomes" id="UP001499988"/>
    </source>
</evidence>
<evidence type="ECO:0000256" key="3">
    <source>
        <dbReference type="ARBA" id="ARBA00022989"/>
    </source>
</evidence>
<evidence type="ECO:0000256" key="2">
    <source>
        <dbReference type="ARBA" id="ARBA00022692"/>
    </source>
</evidence>
<feature type="transmembrane region" description="Helical" evidence="5">
    <location>
        <begin position="47"/>
        <end position="71"/>
    </location>
</feature>
<feature type="transmembrane region" description="Helical" evidence="5">
    <location>
        <begin position="173"/>
        <end position="192"/>
    </location>
</feature>
<dbReference type="InterPro" id="IPR050367">
    <property type="entry name" value="APC_superfamily"/>
</dbReference>
<evidence type="ECO:0000256" key="1">
    <source>
        <dbReference type="ARBA" id="ARBA00004141"/>
    </source>
</evidence>
<dbReference type="InterPro" id="IPR004841">
    <property type="entry name" value="AA-permease/SLC12A_dom"/>
</dbReference>
<feature type="transmembrane region" description="Helical" evidence="5">
    <location>
        <begin position="367"/>
        <end position="388"/>
    </location>
</feature>
<evidence type="ECO:0000259" key="6">
    <source>
        <dbReference type="Pfam" id="PF00324"/>
    </source>
</evidence>
<keyword evidence="8" id="KW-1185">Reference proteome</keyword>
<name>A0ABP9EKP5_9GAMM</name>
<keyword evidence="2 5" id="KW-0812">Transmembrane</keyword>
<evidence type="ECO:0000313" key="7">
    <source>
        <dbReference type="EMBL" id="GAA4874749.1"/>
    </source>
</evidence>
<reference evidence="8" key="1">
    <citation type="journal article" date="2019" name="Int. J. Syst. Evol. Microbiol.">
        <title>The Global Catalogue of Microorganisms (GCM) 10K type strain sequencing project: providing services to taxonomists for standard genome sequencing and annotation.</title>
        <authorList>
            <consortium name="The Broad Institute Genomics Platform"/>
            <consortium name="The Broad Institute Genome Sequencing Center for Infectious Disease"/>
            <person name="Wu L."/>
            <person name="Ma J."/>
        </authorList>
    </citation>
    <scope>NUCLEOTIDE SEQUENCE [LARGE SCALE GENOMIC DNA]</scope>
    <source>
        <strain evidence="8">JCM 18401</strain>
    </source>
</reference>
<keyword evidence="4 5" id="KW-0472">Membrane</keyword>
<feature type="transmembrane region" description="Helical" evidence="5">
    <location>
        <begin position="400"/>
        <end position="420"/>
    </location>
</feature>
<dbReference type="Gene3D" id="1.20.1740.10">
    <property type="entry name" value="Amino acid/polyamine transporter I"/>
    <property type="match status" value="1"/>
</dbReference>
<dbReference type="Pfam" id="PF00324">
    <property type="entry name" value="AA_permease"/>
    <property type="match status" value="1"/>
</dbReference>
<protein>
    <submittedName>
        <fullName evidence="7">APC family permease</fullName>
    </submittedName>
</protein>
<dbReference type="PANTHER" id="PTHR42770:SF7">
    <property type="entry name" value="MEMBRANE PROTEIN"/>
    <property type="match status" value="1"/>
</dbReference>
<dbReference type="PIRSF" id="PIRSF006060">
    <property type="entry name" value="AA_transporter"/>
    <property type="match status" value="1"/>
</dbReference>
<feature type="transmembrane region" description="Helical" evidence="5">
    <location>
        <begin position="212"/>
        <end position="230"/>
    </location>
</feature>
<feature type="transmembrane region" description="Helical" evidence="5">
    <location>
        <begin position="97"/>
        <end position="120"/>
    </location>
</feature>
<dbReference type="EMBL" id="BAABJZ010000006">
    <property type="protein sequence ID" value="GAA4874749.1"/>
    <property type="molecule type" value="Genomic_DNA"/>
</dbReference>
<dbReference type="PANTHER" id="PTHR42770">
    <property type="entry name" value="AMINO ACID TRANSPORTER-RELATED"/>
    <property type="match status" value="1"/>
</dbReference>
<feature type="transmembrane region" description="Helical" evidence="5">
    <location>
        <begin position="341"/>
        <end position="361"/>
    </location>
</feature>
<proteinExistence type="predicted"/>
<feature type="transmembrane region" description="Helical" evidence="5">
    <location>
        <begin position="140"/>
        <end position="161"/>
    </location>
</feature>
<evidence type="ECO:0000256" key="4">
    <source>
        <dbReference type="ARBA" id="ARBA00023136"/>
    </source>
</evidence>
<accession>A0ABP9EKP5</accession>
<keyword evidence="3 5" id="KW-1133">Transmembrane helix</keyword>
<gene>
    <name evidence="7" type="ORF">GCM10023333_04780</name>
</gene>
<sequence>MLGLQLPKGFVLNYLSSRHALAISVGSIIGWGAFVLPGDLFLPAGGFVGSSLALLFGALLILLVSSSYAFMSARRLSAQQSALDWVIASLGRKHAFFYGWGVALGYVSIVALNVTALPLLFRFVADDLLHVGYLYTSGGWEVYLLEIMVCAVVLLALGIINARGVSLGASSQLGITAVMVTAMGVIFLMSLYQAPSLAWTAQEGVFAIDRSGFWAIVAITPWAFVGFETIPQISKYLRSRRANVALLLTASVLIGTLLYLLVNYATFALNGFDPRQAEAAAWATGDGVFRHFGMAGMLLLTLAMGGAILAGINGFLMVSARMLSSMASAGLLPEAFARQNAGGAAYVGVWFGVLFGLGSIFLGRHFLLNIVDMASMGITIGFLYVSVVAFKARRAAGQRAWLGVVSILISLGFCALLLLPGSPAQLSGASQLLLLLWWGIGATLYWRRIGRAAPLCPATEC</sequence>
<comment type="caution">
    <text evidence="7">The sequence shown here is derived from an EMBL/GenBank/DDBJ whole genome shotgun (WGS) entry which is preliminary data.</text>
</comment>
<feature type="transmembrane region" description="Helical" evidence="5">
    <location>
        <begin position="297"/>
        <end position="320"/>
    </location>
</feature>